<dbReference type="Gene3D" id="3.30.1360.170">
    <property type="match status" value="1"/>
</dbReference>
<name>A0A1F5EBI2_9BACT</name>
<dbReference type="GO" id="GO:0050660">
    <property type="term" value="F:flavin adenine dinucleotide binding"/>
    <property type="evidence" value="ECO:0007669"/>
    <property type="project" value="InterPro"/>
</dbReference>
<dbReference type="PROSITE" id="PS51331">
    <property type="entry name" value="THYX"/>
    <property type="match status" value="1"/>
</dbReference>
<dbReference type="Proteomes" id="UP000177481">
    <property type="component" value="Unassembled WGS sequence"/>
</dbReference>
<proteinExistence type="predicted"/>
<gene>
    <name evidence="1" type="ORF">A3A71_01835</name>
</gene>
<dbReference type="SUPFAM" id="SSF69796">
    <property type="entry name" value="Thymidylate synthase-complementing protein Thy1"/>
    <property type="match status" value="1"/>
</dbReference>
<comment type="caution">
    <text evidence="1">The sequence shown here is derived from an EMBL/GenBank/DDBJ whole genome shotgun (WGS) entry which is preliminary data.</text>
</comment>
<dbReference type="AlphaFoldDB" id="A0A1F5EBI2"/>
<dbReference type="EMBL" id="MEZX01000002">
    <property type="protein sequence ID" value="OGD64769.1"/>
    <property type="molecule type" value="Genomic_DNA"/>
</dbReference>
<sequence length="464" mass="52821">MRLKATLVSICPTEAATQAGRPSLTPELLAASGARYSRNNEGLDAILAKIDWNNLDKSVDGIFRMIDYGHQSITDMSPVAIFIDGASQYLVYLLWAICQVVGGQESSTRFILMNREGLIDPQTLGIPEELRAEWSEYNERAFSAYHQALACWEHRLDETPQLARIPTSLLEATDDKSIAAVARMKRNYGFDRSRYFVPTGMGTNVMMIMPAREWAKLCRYLHSHMLSEAQQLGAMIMEELNLVIPRLLKHAVYDDETVDQIWDEFDEDRESLGNPSDLLEVYPTPYLDIMPARGTTEEDVVKALKHHNNRYGPFGRAIRRMSVRYGVDAVTLGEIRDFNRHRTGEKFCPQTPLGFYCALDQCQDDPETLKIITELHEVGVSSTRQAAKLLKAGDPTYAYWLLLGTQFPFEQTTTGNKAIYTWELRTGPGAHYRYADHFRCILELWYQQYPQTRGLIKEGLAEPE</sequence>
<dbReference type="GO" id="GO:0006231">
    <property type="term" value="P:dTMP biosynthetic process"/>
    <property type="evidence" value="ECO:0007669"/>
    <property type="project" value="InterPro"/>
</dbReference>
<evidence type="ECO:0000313" key="1">
    <source>
        <dbReference type="EMBL" id="OGD64769.1"/>
    </source>
</evidence>
<evidence type="ECO:0008006" key="3">
    <source>
        <dbReference type="Google" id="ProtNLM"/>
    </source>
</evidence>
<reference evidence="1 2" key="1">
    <citation type="journal article" date="2016" name="Nat. Commun.">
        <title>Thousands of microbial genomes shed light on interconnected biogeochemical processes in an aquifer system.</title>
        <authorList>
            <person name="Anantharaman K."/>
            <person name="Brown C.T."/>
            <person name="Hug L.A."/>
            <person name="Sharon I."/>
            <person name="Castelle C.J."/>
            <person name="Probst A.J."/>
            <person name="Thomas B.C."/>
            <person name="Singh A."/>
            <person name="Wilkins M.J."/>
            <person name="Karaoz U."/>
            <person name="Brodie E.L."/>
            <person name="Williams K.H."/>
            <person name="Hubbard S.S."/>
            <person name="Banfield J.F."/>
        </authorList>
    </citation>
    <scope>NUCLEOTIDE SEQUENCE [LARGE SCALE GENOMIC DNA]</scope>
</reference>
<dbReference type="InterPro" id="IPR003669">
    <property type="entry name" value="Thymidylate_synthase_ThyX"/>
</dbReference>
<dbReference type="GO" id="GO:0050797">
    <property type="term" value="F:thymidylate synthase (FAD) activity"/>
    <property type="evidence" value="ECO:0007669"/>
    <property type="project" value="InterPro"/>
</dbReference>
<accession>A0A1F5EBI2</accession>
<dbReference type="InterPro" id="IPR036098">
    <property type="entry name" value="Thymidylate_synthase_ThyX_sf"/>
</dbReference>
<evidence type="ECO:0000313" key="2">
    <source>
        <dbReference type="Proteomes" id="UP000177481"/>
    </source>
</evidence>
<protein>
    <recommendedName>
        <fullName evidence="3">Thymidylate synthase</fullName>
    </recommendedName>
</protein>
<organism evidence="1 2">
    <name type="scientific">Candidatus Berkelbacteria bacterium RIFCSPLOWO2_01_FULL_50_28</name>
    <dbReference type="NCBI Taxonomy" id="1797471"/>
    <lineage>
        <taxon>Bacteria</taxon>
        <taxon>Candidatus Berkelbacteria</taxon>
    </lineage>
</organism>
<dbReference type="Pfam" id="PF02511">
    <property type="entry name" value="Thy1"/>
    <property type="match status" value="1"/>
</dbReference>
<dbReference type="STRING" id="1797471.A3A71_01835"/>